<dbReference type="FunFam" id="1.10.150.570:FF:000001">
    <property type="entry name" value="tRNA uridine 5-carboxymethylaminomethyl modification enzyme MnmG"/>
    <property type="match status" value="1"/>
</dbReference>
<accession>A0A4P9XKT7</accession>
<evidence type="ECO:0000256" key="2">
    <source>
        <dbReference type="ARBA" id="ARBA00007653"/>
    </source>
</evidence>
<dbReference type="Pfam" id="PF21680">
    <property type="entry name" value="GIDA_C_1st"/>
    <property type="match status" value="1"/>
</dbReference>
<dbReference type="InterPro" id="IPR047001">
    <property type="entry name" value="MnmG_C_subdom"/>
</dbReference>
<dbReference type="HAMAP" id="MF_00129">
    <property type="entry name" value="MnmG_GidA"/>
    <property type="match status" value="1"/>
</dbReference>
<dbReference type="Proteomes" id="UP000271241">
    <property type="component" value="Unassembled WGS sequence"/>
</dbReference>
<dbReference type="InterPro" id="IPR002218">
    <property type="entry name" value="MnmG-rel"/>
</dbReference>
<evidence type="ECO:0000256" key="6">
    <source>
        <dbReference type="ARBA" id="ARBA00054993"/>
    </source>
</evidence>
<dbReference type="FunFam" id="3.50.50.60:FF:000145">
    <property type="entry name" value="tRNA uridine 5-carboxymethylaminomethyl modification enzyme"/>
    <property type="match status" value="1"/>
</dbReference>
<dbReference type="Pfam" id="PF13932">
    <property type="entry name" value="SAM_GIDA_C"/>
    <property type="match status" value="1"/>
</dbReference>
<dbReference type="InterPro" id="IPR026904">
    <property type="entry name" value="MnmG_C"/>
</dbReference>
<dbReference type="InterPro" id="IPR049312">
    <property type="entry name" value="GIDA_C_N"/>
</dbReference>
<evidence type="ECO:0000256" key="3">
    <source>
        <dbReference type="ARBA" id="ARBA00022630"/>
    </source>
</evidence>
<dbReference type="AlphaFoldDB" id="A0A4P9XKT7"/>
<dbReference type="InterPro" id="IPR004416">
    <property type="entry name" value="MnmG"/>
</dbReference>
<dbReference type="Pfam" id="PF01134">
    <property type="entry name" value="GIDA"/>
    <property type="match status" value="1"/>
</dbReference>
<evidence type="ECO:0000259" key="8">
    <source>
        <dbReference type="SMART" id="SM01228"/>
    </source>
</evidence>
<keyword evidence="5" id="KW-0274">FAD</keyword>
<comment type="similarity">
    <text evidence="2">Belongs to the MnmG family.</text>
</comment>
<dbReference type="SMART" id="SM01228">
    <property type="entry name" value="GIDA_assoc_3"/>
    <property type="match status" value="1"/>
</dbReference>
<dbReference type="STRING" id="78915.A0A4P9XKT7"/>
<dbReference type="Gene3D" id="1.10.150.570">
    <property type="entry name" value="GidA associated domain, C-terminal subdomain"/>
    <property type="match status" value="1"/>
</dbReference>
<dbReference type="EMBL" id="KZ992963">
    <property type="protein sequence ID" value="RKP06061.1"/>
    <property type="molecule type" value="Genomic_DNA"/>
</dbReference>
<feature type="compositionally biased region" description="Polar residues" evidence="7">
    <location>
        <begin position="1"/>
        <end position="20"/>
    </location>
</feature>
<dbReference type="OrthoDB" id="3329at2759"/>
<dbReference type="GO" id="GO:0070899">
    <property type="term" value="P:mitochondrial tRNA wobble uridine modification"/>
    <property type="evidence" value="ECO:0007669"/>
    <property type="project" value="UniProtKB-ARBA"/>
</dbReference>
<feature type="domain" description="tRNA uridine 5-carboxymethylaminomethyl modification enzyme C-terminal subdomain" evidence="8">
    <location>
        <begin position="617"/>
        <end position="687"/>
    </location>
</feature>
<dbReference type="GO" id="GO:0005739">
    <property type="term" value="C:mitochondrion"/>
    <property type="evidence" value="ECO:0007669"/>
    <property type="project" value="GOC"/>
</dbReference>
<evidence type="ECO:0000256" key="4">
    <source>
        <dbReference type="ARBA" id="ARBA00022694"/>
    </source>
</evidence>
<organism evidence="9 10">
    <name type="scientific">Thamnocephalis sphaerospora</name>
    <dbReference type="NCBI Taxonomy" id="78915"/>
    <lineage>
        <taxon>Eukaryota</taxon>
        <taxon>Fungi</taxon>
        <taxon>Fungi incertae sedis</taxon>
        <taxon>Zoopagomycota</taxon>
        <taxon>Zoopagomycotina</taxon>
        <taxon>Zoopagomycetes</taxon>
        <taxon>Zoopagales</taxon>
        <taxon>Sigmoideomycetaceae</taxon>
        <taxon>Thamnocephalis</taxon>
    </lineage>
</organism>
<dbReference type="PROSITE" id="PS01281">
    <property type="entry name" value="GIDA_2"/>
    <property type="match status" value="1"/>
</dbReference>
<feature type="compositionally biased region" description="Basic and acidic residues" evidence="7">
    <location>
        <begin position="29"/>
        <end position="42"/>
    </location>
</feature>
<gene>
    <name evidence="9" type="ORF">THASP1DRAFT_35223</name>
</gene>
<dbReference type="PROSITE" id="PS01280">
    <property type="entry name" value="GIDA_1"/>
    <property type="match status" value="1"/>
</dbReference>
<dbReference type="FunFam" id="3.50.50.60:FF:000002">
    <property type="entry name" value="tRNA uridine 5-carboxymethylaminomethyl modification enzyme MnmG"/>
    <property type="match status" value="1"/>
</dbReference>
<protein>
    <submittedName>
        <fullName evidence="9">Glucose-inhibited division protein A</fullName>
    </submittedName>
</protein>
<name>A0A4P9XKT7_9FUNG</name>
<dbReference type="Gene3D" id="3.50.50.60">
    <property type="entry name" value="FAD/NAD(P)-binding domain"/>
    <property type="match status" value="2"/>
</dbReference>
<evidence type="ECO:0000313" key="9">
    <source>
        <dbReference type="EMBL" id="RKP06061.1"/>
    </source>
</evidence>
<evidence type="ECO:0000313" key="10">
    <source>
        <dbReference type="Proteomes" id="UP000271241"/>
    </source>
</evidence>
<evidence type="ECO:0000256" key="5">
    <source>
        <dbReference type="ARBA" id="ARBA00022827"/>
    </source>
</evidence>
<dbReference type="SUPFAM" id="SSF51905">
    <property type="entry name" value="FAD/NAD(P)-binding domain"/>
    <property type="match status" value="1"/>
</dbReference>
<dbReference type="PANTHER" id="PTHR11806">
    <property type="entry name" value="GLUCOSE INHIBITED DIVISION PROTEIN A"/>
    <property type="match status" value="1"/>
</dbReference>
<comment type="cofactor">
    <cofactor evidence="1">
        <name>FAD</name>
        <dbReference type="ChEBI" id="CHEBI:57692"/>
    </cofactor>
</comment>
<comment type="function">
    <text evidence="6">Component of the MSS1-MTO1 complex that catalyzes the 5-carboxymethylaminomethyluridine (cmnm(5)U) modification at the 34th wobble position (U34) of mitochondrial tRNAs.</text>
</comment>
<dbReference type="InterPro" id="IPR036188">
    <property type="entry name" value="FAD/NAD-bd_sf"/>
</dbReference>
<dbReference type="GO" id="GO:0030488">
    <property type="term" value="P:tRNA methylation"/>
    <property type="evidence" value="ECO:0007669"/>
    <property type="project" value="TreeGrafter"/>
</dbReference>
<dbReference type="InterPro" id="IPR020595">
    <property type="entry name" value="MnmG-rel_CS"/>
</dbReference>
<dbReference type="PANTHER" id="PTHR11806:SF0">
    <property type="entry name" value="PROTEIN MTO1 HOMOLOG, MITOCHONDRIAL"/>
    <property type="match status" value="1"/>
</dbReference>
<reference evidence="10" key="1">
    <citation type="journal article" date="2018" name="Nat. Microbiol.">
        <title>Leveraging single-cell genomics to expand the fungal tree of life.</title>
        <authorList>
            <person name="Ahrendt S.R."/>
            <person name="Quandt C.A."/>
            <person name="Ciobanu D."/>
            <person name="Clum A."/>
            <person name="Salamov A."/>
            <person name="Andreopoulos B."/>
            <person name="Cheng J.F."/>
            <person name="Woyke T."/>
            <person name="Pelin A."/>
            <person name="Henrissat B."/>
            <person name="Reynolds N.K."/>
            <person name="Benny G.L."/>
            <person name="Smith M.E."/>
            <person name="James T.Y."/>
            <person name="Grigoriev I.V."/>
        </authorList>
    </citation>
    <scope>NUCLEOTIDE SEQUENCE [LARGE SCALE GENOMIC DNA]</scope>
    <source>
        <strain evidence="10">RSA 1356</strain>
    </source>
</reference>
<evidence type="ECO:0000256" key="7">
    <source>
        <dbReference type="SAM" id="MobiDB-lite"/>
    </source>
</evidence>
<keyword evidence="3" id="KW-0285">Flavoprotein</keyword>
<proteinExistence type="inferred from homology"/>
<dbReference type="GO" id="GO:0050660">
    <property type="term" value="F:flavin adenine dinucleotide binding"/>
    <property type="evidence" value="ECO:0007669"/>
    <property type="project" value="InterPro"/>
</dbReference>
<dbReference type="PRINTS" id="PR00411">
    <property type="entry name" value="PNDRDTASEI"/>
</dbReference>
<dbReference type="InterPro" id="IPR040131">
    <property type="entry name" value="MnmG_N"/>
</dbReference>
<keyword evidence="10" id="KW-1185">Reference proteome</keyword>
<dbReference type="NCBIfam" id="TIGR00136">
    <property type="entry name" value="mnmG_gidA"/>
    <property type="match status" value="1"/>
</dbReference>
<keyword evidence="4" id="KW-0819">tRNA processing</keyword>
<feature type="region of interest" description="Disordered" evidence="7">
    <location>
        <begin position="1"/>
        <end position="66"/>
    </location>
</feature>
<sequence length="705" mass="77280">MQSGAQTANTTWQQLGSTVASGHAKKKQSGKEHDEAARHLADANEWVQGGSGQEKRRGRENQGNATGAATDFDVVVVGGGHAGSEACAAAARSGARTCLVTQKLETIGEMSCNPSFGGIGKGILVREVDALDGLCGRIADISGVHFRILNRSKGPAVHGPRAQMDRSLYRRHMQETLASYANLTIHKGSVFDLLLEPSAGASAASDVYGRVKGLRLESGRVITAKKVIITTGTFLKGEIHIGLTAYPAGRIDEAPAVGLSKSLELAGFHLRRLKTGTPPRLDGRTIDYTHLLPQPGDRPATPFSFLHETVPFEDQQLLCFQTRTTPVSHKLISDNLSKSIHIRETVRGPRYCPSIESKVIRFKERSSHYIWLEPEGFDTDVVYPNGISMTLPEDIQEQVLRTIPGLEKVAMLRPGYGVEYDHVDPRELRHTLETRRIQGLYLAGQINGTTGYEEAAAQGIMAGINAGLAATGREPFVLDRADAYIGVLIDDLVTKGVEEPYRIFTSRSEYRLSVRADNADVRLTEKGYRAGVVSEARYTRHRQMADELEHGLALLSQFELSPQRWADHGVLVNKDGVPRSALRILQHNGSKFDNLLTAIPELRHMTAAVRHRLSIEGLYQAYLDRQQVDVESYRREEALQIPDSIDYDSLSLSKEVKEKLKSAKPETLGAAKRIDGIDPASVLLLLRHVQKRTSNTSAASLTAST</sequence>
<dbReference type="InterPro" id="IPR044920">
    <property type="entry name" value="MnmG_C_subdom_sf"/>
</dbReference>
<evidence type="ECO:0000256" key="1">
    <source>
        <dbReference type="ARBA" id="ARBA00001974"/>
    </source>
</evidence>